<dbReference type="SUPFAM" id="SSF161084">
    <property type="entry name" value="MAPEG domain-like"/>
    <property type="match status" value="1"/>
</dbReference>
<evidence type="ECO:0000256" key="2">
    <source>
        <dbReference type="ARBA" id="ARBA00022692"/>
    </source>
</evidence>
<dbReference type="RefSeq" id="WP_263529920.1">
    <property type="nucleotide sequence ID" value="NZ_JAOVZB010000002.1"/>
</dbReference>
<keyword evidence="2 5" id="KW-0812">Transmembrane</keyword>
<dbReference type="Gene3D" id="1.20.120.550">
    <property type="entry name" value="Membrane associated eicosanoid/glutathione metabolism-like domain"/>
    <property type="match status" value="1"/>
</dbReference>
<feature type="transmembrane region" description="Helical" evidence="5">
    <location>
        <begin position="6"/>
        <end position="24"/>
    </location>
</feature>
<sequence length="130" mass="14296">MAGYILWMLLLLIILEIFRSYLVVSSGRAANSFHPSGSDTTAFGQRLTRAHANCYEFFPVFAGVIILAVVSDKTAVTDSLALFCLGARLAQSCTHLMSASNLASQVRFLFFIAQIGICLFWLIEIIKLDA</sequence>
<gene>
    <name evidence="6" type="ORF">OFY17_06495</name>
</gene>
<evidence type="ECO:0000256" key="5">
    <source>
        <dbReference type="SAM" id="Phobius"/>
    </source>
</evidence>
<evidence type="ECO:0000313" key="7">
    <source>
        <dbReference type="Proteomes" id="UP001209713"/>
    </source>
</evidence>
<evidence type="ECO:0000256" key="3">
    <source>
        <dbReference type="ARBA" id="ARBA00022989"/>
    </source>
</evidence>
<evidence type="ECO:0000256" key="4">
    <source>
        <dbReference type="ARBA" id="ARBA00023136"/>
    </source>
</evidence>
<accession>A0ABT2YRM4</accession>
<organism evidence="6 7">
    <name type="scientific">Marinomonas sargassi</name>
    <dbReference type="NCBI Taxonomy" id="2984494"/>
    <lineage>
        <taxon>Bacteria</taxon>
        <taxon>Pseudomonadati</taxon>
        <taxon>Pseudomonadota</taxon>
        <taxon>Gammaproteobacteria</taxon>
        <taxon>Oceanospirillales</taxon>
        <taxon>Oceanospirillaceae</taxon>
        <taxon>Marinomonas</taxon>
    </lineage>
</organism>
<dbReference type="InterPro" id="IPR023352">
    <property type="entry name" value="MAPEG-like_dom_sf"/>
</dbReference>
<keyword evidence="7" id="KW-1185">Reference proteome</keyword>
<feature type="transmembrane region" description="Helical" evidence="5">
    <location>
        <begin position="54"/>
        <end position="71"/>
    </location>
</feature>
<feature type="transmembrane region" description="Helical" evidence="5">
    <location>
        <begin position="106"/>
        <end position="126"/>
    </location>
</feature>
<reference evidence="6 7" key="1">
    <citation type="submission" date="2022-10" db="EMBL/GenBank/DDBJ databases">
        <title>Marinomonas transparenta sp. nov. and Marinomonas sargassi sp. nov., isolated from marine alga (Sargassum natans (L.) Gaillon).</title>
        <authorList>
            <person name="Wang Y."/>
        </authorList>
    </citation>
    <scope>NUCLEOTIDE SEQUENCE [LARGE SCALE GENOMIC DNA]</scope>
    <source>
        <strain evidence="6 7">C2222</strain>
    </source>
</reference>
<protein>
    <submittedName>
        <fullName evidence="6">MAPEG family protein</fullName>
    </submittedName>
</protein>
<evidence type="ECO:0000313" key="6">
    <source>
        <dbReference type="EMBL" id="MCV2402540.1"/>
    </source>
</evidence>
<keyword evidence="3 5" id="KW-1133">Transmembrane helix</keyword>
<dbReference type="InterPro" id="IPR001129">
    <property type="entry name" value="Membr-assoc_MAPEG"/>
</dbReference>
<proteinExistence type="predicted"/>
<comment type="caution">
    <text evidence="6">The sequence shown here is derived from an EMBL/GenBank/DDBJ whole genome shotgun (WGS) entry which is preliminary data.</text>
</comment>
<dbReference type="Proteomes" id="UP001209713">
    <property type="component" value="Unassembled WGS sequence"/>
</dbReference>
<evidence type="ECO:0000256" key="1">
    <source>
        <dbReference type="ARBA" id="ARBA00004370"/>
    </source>
</evidence>
<dbReference type="Pfam" id="PF01124">
    <property type="entry name" value="MAPEG"/>
    <property type="match status" value="1"/>
</dbReference>
<name>A0ABT2YRM4_9GAMM</name>
<dbReference type="EMBL" id="JAOVZB010000002">
    <property type="protein sequence ID" value="MCV2402540.1"/>
    <property type="molecule type" value="Genomic_DNA"/>
</dbReference>
<keyword evidence="4 5" id="KW-0472">Membrane</keyword>
<comment type="subcellular location">
    <subcellularLocation>
        <location evidence="1">Membrane</location>
    </subcellularLocation>
</comment>